<comment type="caution">
    <text evidence="2">The sequence shown here is derived from an EMBL/GenBank/DDBJ whole genome shotgun (WGS) entry which is preliminary data.</text>
</comment>
<gene>
    <name evidence="2" type="ORF">SANT12839_097650</name>
</gene>
<feature type="region of interest" description="Disordered" evidence="1">
    <location>
        <begin position="108"/>
        <end position="191"/>
    </location>
</feature>
<protein>
    <submittedName>
        <fullName evidence="2">Uncharacterized protein</fullName>
    </submittedName>
</protein>
<reference evidence="2 3" key="1">
    <citation type="journal article" date="2020" name="Int. J. Syst. Evol. Microbiol.">
        <title>Reclassification of Streptomyces castelarensis and Streptomyces sporoclivatus as later heterotypic synonyms of Streptomyces antimycoticus.</title>
        <authorList>
            <person name="Komaki H."/>
            <person name="Tamura T."/>
        </authorList>
    </citation>
    <scope>NUCLEOTIDE SEQUENCE [LARGE SCALE GENOMIC DNA]</scope>
    <source>
        <strain evidence="2 3">NBRC 12839</strain>
    </source>
</reference>
<accession>A0A4D4KSS2</accession>
<organism evidence="2 3">
    <name type="scientific">Streptomyces antimycoticus</name>
    <dbReference type="NCBI Taxonomy" id="68175"/>
    <lineage>
        <taxon>Bacteria</taxon>
        <taxon>Bacillati</taxon>
        <taxon>Actinomycetota</taxon>
        <taxon>Actinomycetes</taxon>
        <taxon>Kitasatosporales</taxon>
        <taxon>Streptomycetaceae</taxon>
        <taxon>Streptomyces</taxon>
        <taxon>Streptomyces violaceusniger group</taxon>
    </lineage>
</organism>
<evidence type="ECO:0000313" key="2">
    <source>
        <dbReference type="EMBL" id="GDY48883.1"/>
    </source>
</evidence>
<name>A0A4D4KSS2_9ACTN</name>
<proteinExistence type="predicted"/>
<sequence>MGSLPDTELFKAAADADIPYKGLKVINGGGSASIVAAIGKGAAAGMVSDPQLTQLVHSGTYRIVGKPDFHHVSLVALADAEHEIFSRLFHLLAERRLCHRPCPIRCASRHLTPGSGHRRQKRRPVDRGCGVTRPLPAKPSRPTEIAHPGRESPGQPSPGAKRVSAAASPGPPHRDRRFACSRRPPRTGSTG</sequence>
<evidence type="ECO:0000256" key="1">
    <source>
        <dbReference type="SAM" id="MobiDB-lite"/>
    </source>
</evidence>
<dbReference type="Proteomes" id="UP000299290">
    <property type="component" value="Unassembled WGS sequence"/>
</dbReference>
<evidence type="ECO:0000313" key="3">
    <source>
        <dbReference type="Proteomes" id="UP000299290"/>
    </source>
</evidence>
<keyword evidence="3" id="KW-1185">Reference proteome</keyword>
<feature type="compositionally biased region" description="Basic residues" evidence="1">
    <location>
        <begin position="174"/>
        <end position="185"/>
    </location>
</feature>
<dbReference type="EMBL" id="BJHV01000001">
    <property type="protein sequence ID" value="GDY48883.1"/>
    <property type="molecule type" value="Genomic_DNA"/>
</dbReference>
<dbReference type="AlphaFoldDB" id="A0A4D4KSS2"/>